<comment type="caution">
    <text evidence="2">The sequence shown here is derived from an EMBL/GenBank/DDBJ whole genome shotgun (WGS) entry which is preliminary data.</text>
</comment>
<accession>A0A9P9JHG9</accession>
<keyword evidence="1" id="KW-0732">Signal</keyword>
<organism evidence="2 3">
    <name type="scientific">Dactylonectria estremocensis</name>
    <dbReference type="NCBI Taxonomy" id="1079267"/>
    <lineage>
        <taxon>Eukaryota</taxon>
        <taxon>Fungi</taxon>
        <taxon>Dikarya</taxon>
        <taxon>Ascomycota</taxon>
        <taxon>Pezizomycotina</taxon>
        <taxon>Sordariomycetes</taxon>
        <taxon>Hypocreomycetidae</taxon>
        <taxon>Hypocreales</taxon>
        <taxon>Nectriaceae</taxon>
        <taxon>Dactylonectria</taxon>
    </lineage>
</organism>
<feature type="signal peptide" evidence="1">
    <location>
        <begin position="1"/>
        <end position="15"/>
    </location>
</feature>
<evidence type="ECO:0000313" key="3">
    <source>
        <dbReference type="Proteomes" id="UP000717696"/>
    </source>
</evidence>
<feature type="chain" id="PRO_5040425832" description="Secreted protein" evidence="1">
    <location>
        <begin position="16"/>
        <end position="138"/>
    </location>
</feature>
<sequence>MLCLCLGLLPSFCRCHELSRQTIQPLPSTPTHLNQRALSTSSAFCLHHAAASRPHLSLRPPDSCLRRRHLQLCPTHWPLHSHARPPGLPAATPHPHPARCDSPPSLTTTYLVCFQFQLDHTISTEPSPRRARRLSSAS</sequence>
<dbReference type="AlphaFoldDB" id="A0A9P9JHG9"/>
<keyword evidence="3" id="KW-1185">Reference proteome</keyword>
<dbReference type="EMBL" id="JAGMUU010000003">
    <property type="protein sequence ID" value="KAH7158088.1"/>
    <property type="molecule type" value="Genomic_DNA"/>
</dbReference>
<proteinExistence type="predicted"/>
<gene>
    <name evidence="2" type="ORF">B0J13DRAFT_188444</name>
</gene>
<evidence type="ECO:0000313" key="2">
    <source>
        <dbReference type="EMBL" id="KAH7158088.1"/>
    </source>
</evidence>
<reference evidence="2" key="1">
    <citation type="journal article" date="2021" name="Nat. Commun.">
        <title>Genetic determinants of endophytism in the Arabidopsis root mycobiome.</title>
        <authorList>
            <person name="Mesny F."/>
            <person name="Miyauchi S."/>
            <person name="Thiergart T."/>
            <person name="Pickel B."/>
            <person name="Atanasova L."/>
            <person name="Karlsson M."/>
            <person name="Huettel B."/>
            <person name="Barry K.W."/>
            <person name="Haridas S."/>
            <person name="Chen C."/>
            <person name="Bauer D."/>
            <person name="Andreopoulos W."/>
            <person name="Pangilinan J."/>
            <person name="LaButti K."/>
            <person name="Riley R."/>
            <person name="Lipzen A."/>
            <person name="Clum A."/>
            <person name="Drula E."/>
            <person name="Henrissat B."/>
            <person name="Kohler A."/>
            <person name="Grigoriev I.V."/>
            <person name="Martin F.M."/>
            <person name="Hacquard S."/>
        </authorList>
    </citation>
    <scope>NUCLEOTIDE SEQUENCE</scope>
    <source>
        <strain evidence="2">MPI-CAGE-AT-0021</strain>
    </source>
</reference>
<dbReference type="Proteomes" id="UP000717696">
    <property type="component" value="Unassembled WGS sequence"/>
</dbReference>
<evidence type="ECO:0008006" key="4">
    <source>
        <dbReference type="Google" id="ProtNLM"/>
    </source>
</evidence>
<evidence type="ECO:0000256" key="1">
    <source>
        <dbReference type="SAM" id="SignalP"/>
    </source>
</evidence>
<protein>
    <recommendedName>
        <fullName evidence="4">Secreted protein</fullName>
    </recommendedName>
</protein>
<name>A0A9P9JHG9_9HYPO</name>